<evidence type="ECO:0000313" key="1">
    <source>
        <dbReference type="EMBL" id="SBW06074.1"/>
    </source>
</evidence>
<name>A0A212K2X1_9BACT</name>
<proteinExistence type="predicted"/>
<sequence>MGLFDFFRKKKQVIEVTDEDRRQFAEDMQANANALVGQFKNVAQLDFSVDSLQLLDEIMEENTPFYKQGNDETKRIMIIKIGAYIFEVARQNFGGQYYWYDKLDQPVLVTGQPEFEMSLLAYEKVKGRFENGPEDNIPFFFAGYVEGVKNRKNAMIV</sequence>
<dbReference type="AlphaFoldDB" id="A0A212K2X1"/>
<organism evidence="1">
    <name type="scientific">uncultured Dysgonomonas sp</name>
    <dbReference type="NCBI Taxonomy" id="206096"/>
    <lineage>
        <taxon>Bacteria</taxon>
        <taxon>Pseudomonadati</taxon>
        <taxon>Bacteroidota</taxon>
        <taxon>Bacteroidia</taxon>
        <taxon>Bacteroidales</taxon>
        <taxon>Dysgonomonadaceae</taxon>
        <taxon>Dysgonomonas</taxon>
        <taxon>environmental samples</taxon>
    </lineage>
</organism>
<dbReference type="EMBL" id="FLUM01000003">
    <property type="protein sequence ID" value="SBW06074.1"/>
    <property type="molecule type" value="Genomic_DNA"/>
</dbReference>
<protein>
    <submittedName>
        <fullName evidence="1">Uncharacterized protein</fullName>
    </submittedName>
</protein>
<accession>A0A212K2X1</accession>
<dbReference type="RefSeq" id="WP_296943866.1">
    <property type="nucleotide sequence ID" value="NZ_LT599032.1"/>
</dbReference>
<reference evidence="1" key="1">
    <citation type="submission" date="2016-04" db="EMBL/GenBank/DDBJ databases">
        <authorList>
            <person name="Evans L.H."/>
            <person name="Alamgir A."/>
            <person name="Owens N."/>
            <person name="Weber N.D."/>
            <person name="Virtaneva K."/>
            <person name="Barbian K."/>
            <person name="Babar A."/>
            <person name="Rosenke K."/>
        </authorList>
    </citation>
    <scope>NUCLEOTIDE SEQUENCE</scope>
    <source>
        <strain evidence="1">86-1</strain>
    </source>
</reference>
<gene>
    <name evidence="1" type="ORF">KL86DYS1_31278</name>
</gene>